<feature type="compositionally biased region" description="Basic and acidic residues" evidence="1">
    <location>
        <begin position="573"/>
        <end position="584"/>
    </location>
</feature>
<gene>
    <name evidence="2" type="ORF">SLS55_000241</name>
</gene>
<evidence type="ECO:0000256" key="1">
    <source>
        <dbReference type="SAM" id="MobiDB-lite"/>
    </source>
</evidence>
<feature type="compositionally biased region" description="Acidic residues" evidence="1">
    <location>
        <begin position="618"/>
        <end position="631"/>
    </location>
</feature>
<evidence type="ECO:0000313" key="3">
    <source>
        <dbReference type="Proteomes" id="UP001430584"/>
    </source>
</evidence>
<feature type="region of interest" description="Disordered" evidence="1">
    <location>
        <begin position="436"/>
        <end position="459"/>
    </location>
</feature>
<feature type="compositionally biased region" description="Polar residues" evidence="1">
    <location>
        <begin position="117"/>
        <end position="127"/>
    </location>
</feature>
<feature type="compositionally biased region" description="Acidic residues" evidence="1">
    <location>
        <begin position="438"/>
        <end position="453"/>
    </location>
</feature>
<comment type="caution">
    <text evidence="2">The sequence shown here is derived from an EMBL/GenBank/DDBJ whole genome shotgun (WGS) entry which is preliminary data.</text>
</comment>
<feature type="compositionally biased region" description="Basic and acidic residues" evidence="1">
    <location>
        <begin position="593"/>
        <end position="617"/>
    </location>
</feature>
<feature type="compositionally biased region" description="Polar residues" evidence="1">
    <location>
        <begin position="87"/>
        <end position="101"/>
    </location>
</feature>
<sequence length="631" mass="69974">MSPDDDILQKLISCADVRRDNSMSDPPPGPEVNIPIFEPAGPSPHYHQRRMRGATAEYPLHQQNSLVVAPPHLQNSVADSSPRESSDLVSSPHPQSLYASHTNPFGQQVWTAAALPKQQTQTQTEAPNNKRKFDEMATPDGTPTAEATPFNQAARPIIIPVHPRRKRKGETDESYEAAMAEVRATMPVETLIEMRRIAYAIAHPPDTAFLPCKLVRSFLRQMFPAHFRDDKIIIKVSSPVNVMGRERLNVSEEMWASMTSADVATRPAMPLEIARRQAIRCDESHSLKDHAPPGTLTLTCVDCPQENYFDGSRNVSTGPYKMCQACIGTHDAALELRGEDRLVGMVRGAFLHRLCDGCMLQCCGIAREGGEEAEEKLCNCGWAVPRCFQHRRAHLAAMDESVLQRDEWLDANIKKADVLHGPLPGGVDATQLVPAPAAEEEEEKEKENEDCVDGEQQQMQAQEPVDDKYYADLLRALPGYVPDVPAVPAAAEKEDCVDGEKQKQTQTPVVDGGGLRPACARCFHNKATTGVPCAWSCYVCLKVFVLPAGVVPTWFPGLLEPLAEMDMDMDMDTEKGNEKEKEDENRDEDGDENHDNDGYEHRDDNGDKNGDKHGYENRDEDGDEDDAMNMD</sequence>
<feature type="region of interest" description="Disordered" evidence="1">
    <location>
        <begin position="74"/>
        <end position="101"/>
    </location>
</feature>
<dbReference type="EMBL" id="JAJVCZ030000001">
    <property type="protein sequence ID" value="KAL0264294.1"/>
    <property type="molecule type" value="Genomic_DNA"/>
</dbReference>
<feature type="region of interest" description="Disordered" evidence="1">
    <location>
        <begin position="16"/>
        <end position="61"/>
    </location>
</feature>
<reference evidence="2 3" key="1">
    <citation type="submission" date="2024-02" db="EMBL/GenBank/DDBJ databases">
        <title>De novo assembly and annotation of 12 fungi associated with fruit tree decline syndrome in Ontario, Canada.</title>
        <authorList>
            <person name="Sulman M."/>
            <person name="Ellouze W."/>
            <person name="Ilyukhin E."/>
        </authorList>
    </citation>
    <scope>NUCLEOTIDE SEQUENCE [LARGE SCALE GENOMIC DNA]</scope>
    <source>
        <strain evidence="2 3">FDS-637</strain>
    </source>
</reference>
<dbReference type="RefSeq" id="XP_066637034.1">
    <property type="nucleotide sequence ID" value="XM_066771755.1"/>
</dbReference>
<name>A0ABR3CTQ1_9PEZI</name>
<accession>A0ABR3CTQ1</accession>
<dbReference type="Proteomes" id="UP001430584">
    <property type="component" value="Unassembled WGS sequence"/>
</dbReference>
<evidence type="ECO:0000313" key="2">
    <source>
        <dbReference type="EMBL" id="KAL0264294.1"/>
    </source>
</evidence>
<dbReference type="GeneID" id="92004326"/>
<proteinExistence type="predicted"/>
<protein>
    <submittedName>
        <fullName evidence="2">Uncharacterized protein</fullName>
    </submittedName>
</protein>
<feature type="region of interest" description="Disordered" evidence="1">
    <location>
        <begin position="573"/>
        <end position="631"/>
    </location>
</feature>
<keyword evidence="3" id="KW-1185">Reference proteome</keyword>
<organism evidence="2 3">
    <name type="scientific">Diplodia seriata</name>
    <dbReference type="NCBI Taxonomy" id="420778"/>
    <lineage>
        <taxon>Eukaryota</taxon>
        <taxon>Fungi</taxon>
        <taxon>Dikarya</taxon>
        <taxon>Ascomycota</taxon>
        <taxon>Pezizomycotina</taxon>
        <taxon>Dothideomycetes</taxon>
        <taxon>Dothideomycetes incertae sedis</taxon>
        <taxon>Botryosphaeriales</taxon>
        <taxon>Botryosphaeriaceae</taxon>
        <taxon>Diplodia</taxon>
    </lineage>
</organism>
<feature type="region of interest" description="Disordered" evidence="1">
    <location>
        <begin position="115"/>
        <end position="148"/>
    </location>
</feature>